<keyword evidence="8" id="KW-0378">Hydrolase</keyword>
<dbReference type="RefSeq" id="WP_145076747.1">
    <property type="nucleotide sequence ID" value="NZ_CP036425.1"/>
</dbReference>
<keyword evidence="16" id="KW-1185">Reference proteome</keyword>
<keyword evidence="11" id="KW-0482">Metalloprotease</keyword>
<evidence type="ECO:0000256" key="9">
    <source>
        <dbReference type="ARBA" id="ARBA00022833"/>
    </source>
</evidence>
<dbReference type="PANTHER" id="PTHR35864">
    <property type="entry name" value="ZINC METALLOPROTEASE MJ0611-RELATED"/>
    <property type="match status" value="1"/>
</dbReference>
<feature type="domain" description="Peptidase M50" evidence="14">
    <location>
        <begin position="131"/>
        <end position="193"/>
    </location>
</feature>
<keyword evidence="4" id="KW-1003">Cell membrane</keyword>
<dbReference type="Pfam" id="PF02163">
    <property type="entry name" value="Peptidase_M50"/>
    <property type="match status" value="1"/>
</dbReference>
<evidence type="ECO:0000256" key="10">
    <source>
        <dbReference type="ARBA" id="ARBA00022989"/>
    </source>
</evidence>
<comment type="cofactor">
    <cofactor evidence="1">
        <name>Zn(2+)</name>
        <dbReference type="ChEBI" id="CHEBI:29105"/>
    </cofactor>
</comment>
<dbReference type="InterPro" id="IPR008915">
    <property type="entry name" value="Peptidase_M50"/>
</dbReference>
<sequence length="218" mass="23884">MDIFISYLFSPETRFLYFSWVVIVVISIVLHELAHGLAAIKCGDDTPVRLGRMTANPLVHMGPFSLFALFVMGIAWGAMPIDPSKLRGKYAEAYVAMVGPLTNVSIAMASLVVGGLLVRFNLLLPDPHQTQRLLQFLLTAGYANLFLAAFNLFPIPPLDGAHVLANYSRGYATLVSDPSKQGIWIIGFIFAVAVSWEMTPYFYDVAASVFNFVAVSGM</sequence>
<evidence type="ECO:0000256" key="7">
    <source>
        <dbReference type="ARBA" id="ARBA00022723"/>
    </source>
</evidence>
<evidence type="ECO:0000256" key="3">
    <source>
        <dbReference type="ARBA" id="ARBA00007931"/>
    </source>
</evidence>
<dbReference type="CDD" id="cd06158">
    <property type="entry name" value="S2P-M50_like_1"/>
    <property type="match status" value="1"/>
</dbReference>
<feature type="transmembrane region" description="Helical" evidence="13">
    <location>
        <begin position="183"/>
        <end position="203"/>
    </location>
</feature>
<evidence type="ECO:0000256" key="4">
    <source>
        <dbReference type="ARBA" id="ARBA00022475"/>
    </source>
</evidence>
<evidence type="ECO:0000256" key="8">
    <source>
        <dbReference type="ARBA" id="ARBA00022801"/>
    </source>
</evidence>
<reference evidence="15 16" key="1">
    <citation type="submission" date="2019-02" db="EMBL/GenBank/DDBJ databases">
        <title>Deep-cultivation of Planctomycetes and their phenomic and genomic characterization uncovers novel biology.</title>
        <authorList>
            <person name="Wiegand S."/>
            <person name="Jogler M."/>
            <person name="Boedeker C."/>
            <person name="Pinto D."/>
            <person name="Vollmers J."/>
            <person name="Rivas-Marin E."/>
            <person name="Kohn T."/>
            <person name="Peeters S.H."/>
            <person name="Heuer A."/>
            <person name="Rast P."/>
            <person name="Oberbeckmann S."/>
            <person name="Bunk B."/>
            <person name="Jeske O."/>
            <person name="Meyerdierks A."/>
            <person name="Storesund J.E."/>
            <person name="Kallscheuer N."/>
            <person name="Luecker S."/>
            <person name="Lage O.M."/>
            <person name="Pohl T."/>
            <person name="Merkel B.J."/>
            <person name="Hornburger P."/>
            <person name="Mueller R.-W."/>
            <person name="Bruemmer F."/>
            <person name="Labrenz M."/>
            <person name="Spormann A.M."/>
            <person name="Op den Camp H."/>
            <person name="Overmann J."/>
            <person name="Amann R."/>
            <person name="Jetten M.S.M."/>
            <person name="Mascher T."/>
            <person name="Medema M.H."/>
            <person name="Devos D.P."/>
            <person name="Kaster A.-K."/>
            <person name="Ovreas L."/>
            <person name="Rohde M."/>
            <person name="Galperin M.Y."/>
            <person name="Jogler C."/>
        </authorList>
    </citation>
    <scope>NUCLEOTIDE SEQUENCE [LARGE SCALE GENOMIC DNA]</scope>
    <source>
        <strain evidence="15 16">KS4</strain>
    </source>
</reference>
<dbReference type="KEGG" id="pcor:KS4_16420"/>
<feature type="transmembrane region" description="Helical" evidence="13">
    <location>
        <begin position="101"/>
        <end position="122"/>
    </location>
</feature>
<feature type="transmembrane region" description="Helical" evidence="13">
    <location>
        <begin position="134"/>
        <end position="153"/>
    </location>
</feature>
<dbReference type="OrthoDB" id="9800627at2"/>
<evidence type="ECO:0000256" key="2">
    <source>
        <dbReference type="ARBA" id="ARBA00004651"/>
    </source>
</evidence>
<dbReference type="InterPro" id="IPR044537">
    <property type="entry name" value="Rip2-like"/>
</dbReference>
<evidence type="ECO:0000259" key="14">
    <source>
        <dbReference type="Pfam" id="PF02163"/>
    </source>
</evidence>
<dbReference type="Proteomes" id="UP000317369">
    <property type="component" value="Chromosome"/>
</dbReference>
<keyword evidence="9" id="KW-0862">Zinc</keyword>
<dbReference type="GO" id="GO:0046872">
    <property type="term" value="F:metal ion binding"/>
    <property type="evidence" value="ECO:0007669"/>
    <property type="project" value="UniProtKB-KW"/>
</dbReference>
<evidence type="ECO:0000313" key="15">
    <source>
        <dbReference type="EMBL" id="QDU33591.1"/>
    </source>
</evidence>
<feature type="transmembrane region" description="Helical" evidence="13">
    <location>
        <begin position="61"/>
        <end position="81"/>
    </location>
</feature>
<accession>A0A517YTN9</accession>
<evidence type="ECO:0000256" key="5">
    <source>
        <dbReference type="ARBA" id="ARBA00022670"/>
    </source>
</evidence>
<organism evidence="15 16">
    <name type="scientific">Poriferisphaera corsica</name>
    <dbReference type="NCBI Taxonomy" id="2528020"/>
    <lineage>
        <taxon>Bacteria</taxon>
        <taxon>Pseudomonadati</taxon>
        <taxon>Planctomycetota</taxon>
        <taxon>Phycisphaerae</taxon>
        <taxon>Phycisphaerales</taxon>
        <taxon>Phycisphaeraceae</taxon>
        <taxon>Poriferisphaera</taxon>
    </lineage>
</organism>
<dbReference type="PANTHER" id="PTHR35864:SF1">
    <property type="entry name" value="ZINC METALLOPROTEASE YWHC-RELATED"/>
    <property type="match status" value="1"/>
</dbReference>
<dbReference type="EMBL" id="CP036425">
    <property type="protein sequence ID" value="QDU33591.1"/>
    <property type="molecule type" value="Genomic_DNA"/>
</dbReference>
<dbReference type="GO" id="GO:0005886">
    <property type="term" value="C:plasma membrane"/>
    <property type="evidence" value="ECO:0007669"/>
    <property type="project" value="UniProtKB-SubCell"/>
</dbReference>
<feature type="transmembrane region" description="Helical" evidence="13">
    <location>
        <begin position="15"/>
        <end position="40"/>
    </location>
</feature>
<evidence type="ECO:0000256" key="1">
    <source>
        <dbReference type="ARBA" id="ARBA00001947"/>
    </source>
</evidence>
<name>A0A517YTN9_9BACT</name>
<evidence type="ECO:0000256" key="13">
    <source>
        <dbReference type="SAM" id="Phobius"/>
    </source>
</evidence>
<proteinExistence type="inferred from homology"/>
<evidence type="ECO:0000256" key="6">
    <source>
        <dbReference type="ARBA" id="ARBA00022692"/>
    </source>
</evidence>
<comment type="similarity">
    <text evidence="3">Belongs to the peptidase M50B family.</text>
</comment>
<dbReference type="AlphaFoldDB" id="A0A517YTN9"/>
<evidence type="ECO:0000313" key="16">
    <source>
        <dbReference type="Proteomes" id="UP000317369"/>
    </source>
</evidence>
<keyword evidence="10 13" id="KW-1133">Transmembrane helix</keyword>
<gene>
    <name evidence="15" type="ORF">KS4_16420</name>
</gene>
<evidence type="ECO:0000256" key="11">
    <source>
        <dbReference type="ARBA" id="ARBA00023049"/>
    </source>
</evidence>
<keyword evidence="12 13" id="KW-0472">Membrane</keyword>
<comment type="subcellular location">
    <subcellularLocation>
        <location evidence="2">Cell membrane</location>
        <topology evidence="2">Multi-pass membrane protein</topology>
    </subcellularLocation>
</comment>
<keyword evidence="7" id="KW-0479">Metal-binding</keyword>
<dbReference type="GO" id="GO:0006508">
    <property type="term" value="P:proteolysis"/>
    <property type="evidence" value="ECO:0007669"/>
    <property type="project" value="UniProtKB-KW"/>
</dbReference>
<keyword evidence="5" id="KW-0645">Protease</keyword>
<dbReference type="InterPro" id="IPR052348">
    <property type="entry name" value="Metallopeptidase_M50B"/>
</dbReference>
<keyword evidence="6 13" id="KW-0812">Transmembrane</keyword>
<evidence type="ECO:0000256" key="12">
    <source>
        <dbReference type="ARBA" id="ARBA00023136"/>
    </source>
</evidence>
<protein>
    <submittedName>
        <fullName evidence="15">Peptidase family M50</fullName>
    </submittedName>
</protein>
<dbReference type="GO" id="GO:0008237">
    <property type="term" value="F:metallopeptidase activity"/>
    <property type="evidence" value="ECO:0007669"/>
    <property type="project" value="UniProtKB-KW"/>
</dbReference>